<dbReference type="SUPFAM" id="SSF54236">
    <property type="entry name" value="Ubiquitin-like"/>
    <property type="match status" value="2"/>
</dbReference>
<dbReference type="Gene3D" id="3.10.20.90">
    <property type="entry name" value="Phosphatidylinositol 3-kinase Catalytic Subunit, Chain A, domain 1"/>
    <property type="match status" value="1"/>
</dbReference>
<evidence type="ECO:0000259" key="1">
    <source>
        <dbReference type="PROSITE" id="PS50053"/>
    </source>
</evidence>
<keyword evidence="3" id="KW-1185">Reference proteome</keyword>
<reference evidence="3" key="1">
    <citation type="journal article" date="2006" name="PLoS Biol.">
        <title>Macronuclear genome sequence of the ciliate Tetrahymena thermophila, a model eukaryote.</title>
        <authorList>
            <person name="Eisen J.A."/>
            <person name="Coyne R.S."/>
            <person name="Wu M."/>
            <person name="Wu D."/>
            <person name="Thiagarajan M."/>
            <person name="Wortman J.R."/>
            <person name="Badger J.H."/>
            <person name="Ren Q."/>
            <person name="Amedeo P."/>
            <person name="Jones K.M."/>
            <person name="Tallon L.J."/>
            <person name="Delcher A.L."/>
            <person name="Salzberg S.L."/>
            <person name="Silva J.C."/>
            <person name="Haas B.J."/>
            <person name="Majoros W.H."/>
            <person name="Farzad M."/>
            <person name="Carlton J.M."/>
            <person name="Smith R.K. Jr."/>
            <person name="Garg J."/>
            <person name="Pearlman R.E."/>
            <person name="Karrer K.M."/>
            <person name="Sun L."/>
            <person name="Manning G."/>
            <person name="Elde N.C."/>
            <person name="Turkewitz A.P."/>
            <person name="Asai D.J."/>
            <person name="Wilkes D.E."/>
            <person name="Wang Y."/>
            <person name="Cai H."/>
            <person name="Collins K."/>
            <person name="Stewart B.A."/>
            <person name="Lee S.R."/>
            <person name="Wilamowska K."/>
            <person name="Weinberg Z."/>
            <person name="Ruzzo W.L."/>
            <person name="Wloga D."/>
            <person name="Gaertig J."/>
            <person name="Frankel J."/>
            <person name="Tsao C.-C."/>
            <person name="Gorovsky M.A."/>
            <person name="Keeling P.J."/>
            <person name="Waller R.F."/>
            <person name="Patron N.J."/>
            <person name="Cherry J.M."/>
            <person name="Stover N.A."/>
            <person name="Krieger C.J."/>
            <person name="del Toro C."/>
            <person name="Ryder H.F."/>
            <person name="Williamson S.C."/>
            <person name="Barbeau R.A."/>
            <person name="Hamilton E.P."/>
            <person name="Orias E."/>
        </authorList>
    </citation>
    <scope>NUCLEOTIDE SEQUENCE [LARGE SCALE GENOMIC DNA]</scope>
    <source>
        <strain evidence="3">SB210</strain>
    </source>
</reference>
<dbReference type="SMART" id="SM00213">
    <property type="entry name" value="UBQ"/>
    <property type="match status" value="2"/>
</dbReference>
<dbReference type="Proteomes" id="UP000009168">
    <property type="component" value="Unassembled WGS sequence"/>
</dbReference>
<dbReference type="InParanoid" id="I7LX46"/>
<dbReference type="InterPro" id="IPR000626">
    <property type="entry name" value="Ubiquitin-like_dom"/>
</dbReference>
<feature type="domain" description="Ubiquitin-like" evidence="1">
    <location>
        <begin position="103"/>
        <end position="168"/>
    </location>
</feature>
<accession>I7LX46</accession>
<gene>
    <name evidence="2" type="ORF">TTHERM_00475100</name>
</gene>
<evidence type="ECO:0000313" key="2">
    <source>
        <dbReference type="EMBL" id="EAS03747.2"/>
    </source>
</evidence>
<evidence type="ECO:0000313" key="3">
    <source>
        <dbReference type="Proteomes" id="UP000009168"/>
    </source>
</evidence>
<protein>
    <submittedName>
        <fullName evidence="2">Ubiquitin family protein</fullName>
    </submittedName>
</protein>
<organism evidence="2 3">
    <name type="scientific">Tetrahymena thermophila (strain SB210)</name>
    <dbReference type="NCBI Taxonomy" id="312017"/>
    <lineage>
        <taxon>Eukaryota</taxon>
        <taxon>Sar</taxon>
        <taxon>Alveolata</taxon>
        <taxon>Ciliophora</taxon>
        <taxon>Intramacronucleata</taxon>
        <taxon>Oligohymenophorea</taxon>
        <taxon>Hymenostomatida</taxon>
        <taxon>Tetrahymenina</taxon>
        <taxon>Tetrahymenidae</taxon>
        <taxon>Tetrahymena</taxon>
    </lineage>
</organism>
<dbReference type="RefSeq" id="XP_001023992.2">
    <property type="nucleotide sequence ID" value="XM_001023992.2"/>
</dbReference>
<dbReference type="GeneID" id="7829506"/>
<dbReference type="PROSITE" id="PS50053">
    <property type="entry name" value="UBIQUITIN_2"/>
    <property type="match status" value="2"/>
</dbReference>
<dbReference type="CDD" id="cd17039">
    <property type="entry name" value="Ubl_ubiquitin_like"/>
    <property type="match status" value="1"/>
</dbReference>
<proteinExistence type="predicted"/>
<name>I7LX46_TETTS</name>
<dbReference type="InterPro" id="IPR029071">
    <property type="entry name" value="Ubiquitin-like_domsf"/>
</dbReference>
<dbReference type="EMBL" id="GG662472">
    <property type="protein sequence ID" value="EAS03747.2"/>
    <property type="molecule type" value="Genomic_DNA"/>
</dbReference>
<sequence length="635" mass="74559">MTNSAEELECHEDQQIAYYFICKNIPKESFSLSISNSDLSKSLMWLCAKAKDFYQNQQSIYKIDSNIENVFDNLGFFNYKTELNELEISKTFYFTAIPRHEGLDIQYQFSKDQKMHTSNLVVGKQQRLSDLRMMIAKSLQLNEQKIQLQYQGRLLQDESALLTDLGMKCEGNKNIVRVLQLIQIYLYPGHTYNCYQKNFSERKTFYLNPFQNLKQQITEKLNTPINQFILLNQNNQIVEQMEQIKDQDILVIRDITSGQYEVQLVLIEEDEINEPLLTQDAQDYEMVTSIKVYENDSIDLIRRIAQIILDNPYISCFAYMDLTQIKSKMLFKDLIFTEDTKKLYAVCQYQGEIVIVTRLKQSIPLKIDFKETVFGLKTILENKIGIDCLDQLMYFNGSLLEDSKNLTDYKICVGSRISVEENIFKESLRQKHIAENSNLDTQKSNSINMLYRINQKIDSKNMMQSDEEENNVYCEGINLVCSCVNQYCKQKYTDSEIVYKKGLGNHLIKFANDQTLKTLNCKRCLGPVKLQSIILKGCSIIFLEQTKENQIVYHFKWQFFSPLNIEPFKQYQQDCHALYFFVNEYNHTSLEKDQFLLNCLVCRNNQISIEDTDQFIHEQCKSEFPLNCKEVFSQF</sequence>
<dbReference type="AlphaFoldDB" id="I7LX46"/>
<dbReference type="KEGG" id="tet:TTHERM_00475100"/>
<dbReference type="Pfam" id="PF00240">
    <property type="entry name" value="ubiquitin"/>
    <property type="match status" value="1"/>
</dbReference>
<feature type="domain" description="Ubiquitin-like" evidence="1">
    <location>
        <begin position="351"/>
        <end position="419"/>
    </location>
</feature>